<protein>
    <submittedName>
        <fullName evidence="2">Glycosyltransferase</fullName>
    </submittedName>
</protein>
<proteinExistence type="predicted"/>
<dbReference type="Pfam" id="PF00534">
    <property type="entry name" value="Glycos_transf_1"/>
    <property type="match status" value="1"/>
</dbReference>
<evidence type="ECO:0000259" key="1">
    <source>
        <dbReference type="Pfam" id="PF00534"/>
    </source>
</evidence>
<dbReference type="InterPro" id="IPR001296">
    <property type="entry name" value="Glyco_trans_1"/>
</dbReference>
<comment type="caution">
    <text evidence="2">The sequence shown here is derived from an EMBL/GenBank/DDBJ whole genome shotgun (WGS) entry which is preliminary data.</text>
</comment>
<organism evidence="2 3">
    <name type="scientific">Poseidonibacter ostreae</name>
    <dbReference type="NCBI Taxonomy" id="2654171"/>
    <lineage>
        <taxon>Bacteria</taxon>
        <taxon>Pseudomonadati</taxon>
        <taxon>Campylobacterota</taxon>
        <taxon>Epsilonproteobacteria</taxon>
        <taxon>Campylobacterales</taxon>
        <taxon>Arcobacteraceae</taxon>
        <taxon>Poseidonibacter</taxon>
    </lineage>
</organism>
<dbReference type="PANTHER" id="PTHR12526:SF638">
    <property type="entry name" value="SPORE COAT PROTEIN SA"/>
    <property type="match status" value="1"/>
</dbReference>
<dbReference type="CDD" id="cd03811">
    <property type="entry name" value="GT4_GT28_WabH-like"/>
    <property type="match status" value="1"/>
</dbReference>
<evidence type="ECO:0000313" key="2">
    <source>
        <dbReference type="EMBL" id="KAB7890406.1"/>
    </source>
</evidence>
<gene>
    <name evidence="2" type="ORF">GBG18_09080</name>
</gene>
<accession>A0ABQ6VNZ7</accession>
<dbReference type="PANTHER" id="PTHR12526">
    <property type="entry name" value="GLYCOSYLTRANSFERASE"/>
    <property type="match status" value="1"/>
</dbReference>
<reference evidence="2 3" key="1">
    <citation type="submission" date="2019-10" db="EMBL/GenBank/DDBJ databases">
        <title>Poseidonibacter ostreae sp. nov., isolated from the gut of the Ostrea denselamellosa.</title>
        <authorList>
            <person name="Choi A."/>
        </authorList>
    </citation>
    <scope>NUCLEOTIDE SEQUENCE [LARGE SCALE GENOMIC DNA]</scope>
    <source>
        <strain evidence="2 3">SJOD-M-5</strain>
    </source>
</reference>
<evidence type="ECO:0000313" key="3">
    <source>
        <dbReference type="Proteomes" id="UP000461010"/>
    </source>
</evidence>
<name>A0ABQ6VNZ7_9BACT</name>
<dbReference type="RefSeq" id="WP_152190386.1">
    <property type="nucleotide sequence ID" value="NZ_WFKJ01000025.1"/>
</dbReference>
<keyword evidence="3" id="KW-1185">Reference proteome</keyword>
<dbReference type="Proteomes" id="UP000461010">
    <property type="component" value="Unassembled WGS sequence"/>
</dbReference>
<dbReference type="SUPFAM" id="SSF53756">
    <property type="entry name" value="UDP-Glycosyltransferase/glycogen phosphorylase"/>
    <property type="match status" value="1"/>
</dbReference>
<feature type="domain" description="Glycosyl transferase family 1" evidence="1">
    <location>
        <begin position="189"/>
        <end position="340"/>
    </location>
</feature>
<dbReference type="Gene3D" id="3.40.50.2000">
    <property type="entry name" value="Glycogen Phosphorylase B"/>
    <property type="match status" value="2"/>
</dbReference>
<sequence length="357" mass="41295">MNKRIAVVVTNLAGSGGEKIALTQAKLFHKKSNKVVLFLLEDIKSYNTENLGFPVIPLTNKKNKFKLFGKLGYKLYAKILASKMKLFGDFDLVLSNLPRSDRTVKELKHNNKYFVIHTSYKAEIEAFSKKLANKKIKLYKYLYNNENLITISNEMKDDFISLDIKPKTIQTIYNPFDFIDIIKKGEEDIRYEFDYIISPSAFRKEKRYDILLDSFKLLKNTNIKLLILAEYNQELSQMIKNRKLEKRVIITGFKKNPYKYINNAKLLVLSSSREGLPTVVIESLILNTPVISTDCPTGPKEILTENLSKWLVPVGDSKKLALKIDEALNKKIEIKKELINKFNEDYIYKSLISLIKE</sequence>
<dbReference type="EMBL" id="WFKJ01000025">
    <property type="protein sequence ID" value="KAB7890406.1"/>
    <property type="molecule type" value="Genomic_DNA"/>
</dbReference>